<dbReference type="KEGG" id="lpav:PLANPX_1937"/>
<dbReference type="GO" id="GO:0030313">
    <property type="term" value="C:cell envelope"/>
    <property type="evidence" value="ECO:0007669"/>
    <property type="project" value="UniProtKB-SubCell"/>
</dbReference>
<dbReference type="GO" id="GO:0030246">
    <property type="term" value="F:carbohydrate binding"/>
    <property type="evidence" value="ECO:0007669"/>
    <property type="project" value="UniProtKB-ARBA"/>
</dbReference>
<dbReference type="InterPro" id="IPR025997">
    <property type="entry name" value="SBP_2_dom"/>
</dbReference>
<dbReference type="PANTHER" id="PTHR46847:SF1">
    <property type="entry name" value="D-ALLOSE-BINDING PERIPLASMIC PROTEIN-RELATED"/>
    <property type="match status" value="1"/>
</dbReference>
<protein>
    <recommendedName>
        <fullName evidence="4">Periplasmic binding protein domain-containing protein</fullName>
    </recommendedName>
</protein>
<evidence type="ECO:0000313" key="6">
    <source>
        <dbReference type="Proteomes" id="UP000326837"/>
    </source>
</evidence>
<comment type="subcellular location">
    <subcellularLocation>
        <location evidence="1">Cell envelope</location>
    </subcellularLocation>
</comment>
<dbReference type="Gene3D" id="3.40.50.2300">
    <property type="match status" value="2"/>
</dbReference>
<dbReference type="PANTHER" id="PTHR46847">
    <property type="entry name" value="D-ALLOSE-BINDING PERIPLASMIC PROTEIN-RELATED"/>
    <property type="match status" value="1"/>
</dbReference>
<evidence type="ECO:0000256" key="2">
    <source>
        <dbReference type="ARBA" id="ARBA00007639"/>
    </source>
</evidence>
<dbReference type="Proteomes" id="UP000326837">
    <property type="component" value="Chromosome"/>
</dbReference>
<evidence type="ECO:0000256" key="1">
    <source>
        <dbReference type="ARBA" id="ARBA00004196"/>
    </source>
</evidence>
<reference evidence="6" key="1">
    <citation type="submission" date="2019-10" db="EMBL/GenBank/DDBJ databases">
        <title>Lacipirellula parvula gen. nov., sp. nov., representing a lineage of planctomycetes widespread in freshwater anoxic habitats, and description of the family Lacipirellulaceae.</title>
        <authorList>
            <person name="Dedysh S.N."/>
            <person name="Kulichevskaya I.S."/>
            <person name="Beletsky A.V."/>
            <person name="Rakitin A.L."/>
            <person name="Mardanov A.V."/>
            <person name="Ivanova A.A."/>
            <person name="Saltykova V.X."/>
            <person name="Rijpstra W.I.C."/>
            <person name="Sinninghe Damste J.S."/>
            <person name="Ravin N.V."/>
        </authorList>
    </citation>
    <scope>NUCLEOTIDE SEQUENCE [LARGE SCALE GENOMIC DNA]</scope>
    <source>
        <strain evidence="6">PX69</strain>
    </source>
</reference>
<name>A0A5K7X7H3_9BACT</name>
<keyword evidence="6" id="KW-1185">Reference proteome</keyword>
<dbReference type="RefSeq" id="WP_172991938.1">
    <property type="nucleotide sequence ID" value="NZ_AP021861.1"/>
</dbReference>
<comment type="similarity">
    <text evidence="2">Belongs to the bacterial solute-binding protein 2 family.</text>
</comment>
<feature type="domain" description="Periplasmic binding protein" evidence="4">
    <location>
        <begin position="102"/>
        <end position="262"/>
    </location>
</feature>
<sequence length="308" mass="32135">MIGLRLALGAIAVMAVMTAGMGGLAVLDYQASATQSSMTLLAGGNSAYWHVLAAGARAAAEEQGIELTIAWPPAYEDRCGSLALAGTSGYTASCGYDPTDIPAIFHIGEASFGAGRRCAEHVTSLLKAGEGVLIVIDDDCHAEEPIERLQGFQHALKCPRSASGDFAGTQREVIVKRIAASSEQSAAQQISAAISEHSPHVVVDLRLGNAMELAAAVAELADPPTLVTFDQSDAALELVELGKVAAIIAHDPRLCGYLAVDRLAYFHSAGRLALPAKGKGHLYVPPVVVRPGEVAEFRARLKQSEAAI</sequence>
<dbReference type="EMBL" id="AP021861">
    <property type="protein sequence ID" value="BBO32325.1"/>
    <property type="molecule type" value="Genomic_DNA"/>
</dbReference>
<evidence type="ECO:0000256" key="3">
    <source>
        <dbReference type="ARBA" id="ARBA00022729"/>
    </source>
</evidence>
<dbReference type="AlphaFoldDB" id="A0A5K7X7H3"/>
<evidence type="ECO:0000259" key="4">
    <source>
        <dbReference type="Pfam" id="PF13407"/>
    </source>
</evidence>
<accession>A0A5K7X7H3</accession>
<proteinExistence type="inferred from homology"/>
<dbReference type="InterPro" id="IPR028082">
    <property type="entry name" value="Peripla_BP_I"/>
</dbReference>
<gene>
    <name evidence="5" type="ORF">PLANPX_1937</name>
</gene>
<organism evidence="5 6">
    <name type="scientific">Lacipirellula parvula</name>
    <dbReference type="NCBI Taxonomy" id="2650471"/>
    <lineage>
        <taxon>Bacteria</taxon>
        <taxon>Pseudomonadati</taxon>
        <taxon>Planctomycetota</taxon>
        <taxon>Planctomycetia</taxon>
        <taxon>Pirellulales</taxon>
        <taxon>Lacipirellulaceae</taxon>
        <taxon>Lacipirellula</taxon>
    </lineage>
</organism>
<evidence type="ECO:0000313" key="5">
    <source>
        <dbReference type="EMBL" id="BBO32325.1"/>
    </source>
</evidence>
<dbReference type="SUPFAM" id="SSF53822">
    <property type="entry name" value="Periplasmic binding protein-like I"/>
    <property type="match status" value="1"/>
</dbReference>
<keyword evidence="3" id="KW-0732">Signal</keyword>
<dbReference type="Pfam" id="PF13407">
    <property type="entry name" value="Peripla_BP_4"/>
    <property type="match status" value="1"/>
</dbReference>